<name>A0A1E2V745_9GAMM</name>
<accession>A0A1E2V745</accession>
<reference evidence="2 3" key="1">
    <citation type="submission" date="2016-08" db="EMBL/GenBank/DDBJ databases">
        <authorList>
            <person name="Seilhamer J.J."/>
        </authorList>
    </citation>
    <scope>NUCLEOTIDE SEQUENCE [LARGE SCALE GENOMIC DNA]</scope>
    <source>
        <strain evidence="2 3">PH27A</strain>
    </source>
</reference>
<dbReference type="STRING" id="197479.BFW38_03405"/>
<dbReference type="AlphaFoldDB" id="A0A1E2V745"/>
<organism evidence="2 3">
    <name type="scientific">Terasakiispira papahanaumokuakeensis</name>
    <dbReference type="NCBI Taxonomy" id="197479"/>
    <lineage>
        <taxon>Bacteria</taxon>
        <taxon>Pseudomonadati</taxon>
        <taxon>Pseudomonadota</taxon>
        <taxon>Gammaproteobacteria</taxon>
        <taxon>Oceanospirillales</taxon>
        <taxon>Terasakiispira</taxon>
    </lineage>
</organism>
<feature type="region of interest" description="Disordered" evidence="1">
    <location>
        <begin position="127"/>
        <end position="159"/>
    </location>
</feature>
<dbReference type="Proteomes" id="UP000094291">
    <property type="component" value="Unassembled WGS sequence"/>
</dbReference>
<protein>
    <submittedName>
        <fullName evidence="2">Uncharacterized protein</fullName>
    </submittedName>
</protein>
<proteinExistence type="predicted"/>
<evidence type="ECO:0000313" key="3">
    <source>
        <dbReference type="Proteomes" id="UP000094291"/>
    </source>
</evidence>
<keyword evidence="3" id="KW-1185">Reference proteome</keyword>
<evidence type="ECO:0000313" key="2">
    <source>
        <dbReference type="EMBL" id="ODC02733.1"/>
    </source>
</evidence>
<dbReference type="EMBL" id="MDTQ01000001">
    <property type="protein sequence ID" value="ODC02733.1"/>
    <property type="molecule type" value="Genomic_DNA"/>
</dbReference>
<gene>
    <name evidence="2" type="ORF">BFW38_03405</name>
</gene>
<comment type="caution">
    <text evidence="2">The sequence shown here is derived from an EMBL/GenBank/DDBJ whole genome shotgun (WGS) entry which is preliminary data.</text>
</comment>
<sequence length="233" mass="24691">MARPHVTPPEPIDLTDQRIQIGDTTAFVTKFNTTQDAFERFSEATGPYAEQLNALGEYLEQRADSAEEAALSTADDRQATRAHLKTVTELKDEVVDQRTLAEDATSTVLSRLDDALEATDYANAQSARAEQAATTAQQAASDASTAAENSNQQRALAEAAAEQAAQSAIEAGPTHLSVSRNATAVTIESSTGQNAVLPAASETTAGLMTAADKQSLNQLHQHQLMFDAALFGV</sequence>
<dbReference type="RefSeq" id="WP_068997128.1">
    <property type="nucleotide sequence ID" value="NZ_MDTQ01000001.1"/>
</dbReference>
<evidence type="ECO:0000256" key="1">
    <source>
        <dbReference type="SAM" id="MobiDB-lite"/>
    </source>
</evidence>